<sequence length="77" mass="8432">MKMNLIVFSPILLIIIWLIIHVSIKGRSGLKLLIMGIQFTLFGIGLLLLHDSVSNSLGLSSMFLGLIVSLIGLIKKD</sequence>
<dbReference type="Proteomes" id="UP000682134">
    <property type="component" value="Unassembled WGS sequence"/>
</dbReference>
<dbReference type="RefSeq" id="WP_209401596.1">
    <property type="nucleotide sequence ID" value="NZ_JAGIYQ010000001.1"/>
</dbReference>
<comment type="caution">
    <text evidence="2">The sequence shown here is derived from an EMBL/GenBank/DDBJ whole genome shotgun (WGS) entry which is preliminary data.</text>
</comment>
<evidence type="ECO:0000256" key="1">
    <source>
        <dbReference type="SAM" id="Phobius"/>
    </source>
</evidence>
<feature type="transmembrane region" description="Helical" evidence="1">
    <location>
        <begin position="56"/>
        <end position="74"/>
    </location>
</feature>
<proteinExistence type="predicted"/>
<protein>
    <submittedName>
        <fullName evidence="2">Uncharacterized protein</fullName>
    </submittedName>
</protein>
<evidence type="ECO:0000313" key="3">
    <source>
        <dbReference type="Proteomes" id="UP000682134"/>
    </source>
</evidence>
<keyword evidence="1" id="KW-0472">Membrane</keyword>
<feature type="transmembrane region" description="Helical" evidence="1">
    <location>
        <begin position="31"/>
        <end position="50"/>
    </location>
</feature>
<name>A0A940NJU7_9BACI</name>
<keyword evidence="1" id="KW-0812">Transmembrane</keyword>
<keyword evidence="1" id="KW-1133">Transmembrane helix</keyword>
<keyword evidence="3" id="KW-1185">Reference proteome</keyword>
<gene>
    <name evidence="2" type="ORF">J5Y03_01300</name>
</gene>
<dbReference type="AlphaFoldDB" id="A0A940NJU7"/>
<evidence type="ECO:0000313" key="2">
    <source>
        <dbReference type="EMBL" id="MBP0723816.1"/>
    </source>
</evidence>
<reference evidence="2" key="1">
    <citation type="submission" date="2021-04" db="EMBL/GenBank/DDBJ databases">
        <title>Genome seq and assembly of Bacillus sp.</title>
        <authorList>
            <person name="Chhetri G."/>
        </authorList>
    </citation>
    <scope>NUCLEOTIDE SEQUENCE</scope>
    <source>
        <strain evidence="2">RG28</strain>
    </source>
</reference>
<accession>A0A940NJU7</accession>
<dbReference type="EMBL" id="JAGIYQ010000001">
    <property type="protein sequence ID" value="MBP0723816.1"/>
    <property type="molecule type" value="Genomic_DNA"/>
</dbReference>
<feature type="transmembrane region" description="Helical" evidence="1">
    <location>
        <begin position="6"/>
        <end position="24"/>
    </location>
</feature>
<organism evidence="2 3">
    <name type="scientific">Gottfriedia endophytica</name>
    <dbReference type="NCBI Taxonomy" id="2820819"/>
    <lineage>
        <taxon>Bacteria</taxon>
        <taxon>Bacillati</taxon>
        <taxon>Bacillota</taxon>
        <taxon>Bacilli</taxon>
        <taxon>Bacillales</taxon>
        <taxon>Bacillaceae</taxon>
        <taxon>Gottfriedia</taxon>
    </lineage>
</organism>